<dbReference type="GO" id="GO:0003676">
    <property type="term" value="F:nucleic acid binding"/>
    <property type="evidence" value="ECO:0007669"/>
    <property type="project" value="InterPro"/>
</dbReference>
<dbReference type="GO" id="GO:0005524">
    <property type="term" value="F:ATP binding"/>
    <property type="evidence" value="ECO:0007669"/>
    <property type="project" value="InterPro"/>
</dbReference>
<dbReference type="InterPro" id="IPR012947">
    <property type="entry name" value="tRNA_SAD"/>
</dbReference>
<keyword evidence="3" id="KW-0479">Metal-binding</keyword>
<gene>
    <name evidence="6" type="ORF">LKD36_08900</name>
</gene>
<keyword evidence="7" id="KW-1185">Reference proteome</keyword>
<comment type="cofactor">
    <cofactor evidence="1">
        <name>Zn(2+)</name>
        <dbReference type="ChEBI" id="CHEBI:29105"/>
    </cofactor>
</comment>
<dbReference type="InterPro" id="IPR003156">
    <property type="entry name" value="DHHA1_dom"/>
</dbReference>
<proteinExistence type="predicted"/>
<evidence type="ECO:0000256" key="4">
    <source>
        <dbReference type="ARBA" id="ARBA00022833"/>
    </source>
</evidence>
<dbReference type="Pfam" id="PF01411">
    <property type="entry name" value="tRNA-synt_2c"/>
    <property type="match status" value="1"/>
</dbReference>
<dbReference type="RefSeq" id="WP_308459403.1">
    <property type="nucleotide sequence ID" value="NZ_JAJEPS010000007.1"/>
</dbReference>
<dbReference type="PROSITE" id="PS50860">
    <property type="entry name" value="AA_TRNA_LIGASE_II_ALA"/>
    <property type="match status" value="1"/>
</dbReference>
<dbReference type="AlphaFoldDB" id="A0AAE3A8D3"/>
<dbReference type="InterPro" id="IPR009000">
    <property type="entry name" value="Transl_B-barrel_sf"/>
</dbReference>
<evidence type="ECO:0000256" key="3">
    <source>
        <dbReference type="ARBA" id="ARBA00022723"/>
    </source>
</evidence>
<evidence type="ECO:0000256" key="2">
    <source>
        <dbReference type="ARBA" id="ARBA00004496"/>
    </source>
</evidence>
<protein>
    <submittedName>
        <fullName evidence="6">DHHA1 domain-containing protein</fullName>
    </submittedName>
</protein>
<evidence type="ECO:0000256" key="1">
    <source>
        <dbReference type="ARBA" id="ARBA00001947"/>
    </source>
</evidence>
<dbReference type="GO" id="GO:0002161">
    <property type="term" value="F:aminoacyl-tRNA deacylase activity"/>
    <property type="evidence" value="ECO:0007669"/>
    <property type="project" value="UniProtKB-ARBA"/>
</dbReference>
<dbReference type="GO" id="GO:0006419">
    <property type="term" value="P:alanyl-tRNA aminoacylation"/>
    <property type="evidence" value="ECO:0007669"/>
    <property type="project" value="InterPro"/>
</dbReference>
<dbReference type="InterPro" id="IPR018165">
    <property type="entry name" value="Ala-tRNA-synth_IIc_core"/>
</dbReference>
<evidence type="ECO:0000313" key="6">
    <source>
        <dbReference type="EMBL" id="MCC2126298.1"/>
    </source>
</evidence>
<reference evidence="6 7" key="1">
    <citation type="submission" date="2021-10" db="EMBL/GenBank/DDBJ databases">
        <title>Anaerobic single-cell dispensing facilitates the cultivation of human gut bacteria.</title>
        <authorList>
            <person name="Afrizal A."/>
        </authorList>
    </citation>
    <scope>NUCLEOTIDE SEQUENCE [LARGE SCALE GENOMIC DNA]</scope>
    <source>
        <strain evidence="6 7">CLA-AA-H276</strain>
    </source>
</reference>
<dbReference type="SMART" id="SM00863">
    <property type="entry name" value="tRNA_SAD"/>
    <property type="match status" value="1"/>
</dbReference>
<keyword evidence="4" id="KW-0862">Zinc</keyword>
<dbReference type="GO" id="GO:0005737">
    <property type="term" value="C:cytoplasm"/>
    <property type="evidence" value="ECO:0007669"/>
    <property type="project" value="UniProtKB-SubCell"/>
</dbReference>
<dbReference type="GO" id="GO:0046872">
    <property type="term" value="F:metal ion binding"/>
    <property type="evidence" value="ECO:0007669"/>
    <property type="project" value="UniProtKB-KW"/>
</dbReference>
<dbReference type="Gene3D" id="3.30.980.10">
    <property type="entry name" value="Threonyl-trna Synthetase, Chain A, domain 2"/>
    <property type="match status" value="1"/>
</dbReference>
<dbReference type="SUPFAM" id="SSF50447">
    <property type="entry name" value="Translation proteins"/>
    <property type="match status" value="1"/>
</dbReference>
<dbReference type="EMBL" id="JAJEPS010000007">
    <property type="protein sequence ID" value="MCC2126298.1"/>
    <property type="molecule type" value="Genomic_DNA"/>
</dbReference>
<name>A0AAE3A8D3_9FIRM</name>
<evidence type="ECO:0000259" key="5">
    <source>
        <dbReference type="PROSITE" id="PS50860"/>
    </source>
</evidence>
<evidence type="ECO:0000313" key="7">
    <source>
        <dbReference type="Proteomes" id="UP001198220"/>
    </source>
</evidence>
<sequence>MIEKQMTSGGEETKKLYYEDSHRKEFKATVLSCEERLTAKGKKDGYAVVLDQTAFFPEGGGQFGDRGFIDDVEVYDTHEKGGIILHYTKMPVEAGTTVTGKLDFAERFSRMQEHSGEHIVSGIVHRLHGYDNVGFHLGSENTTLDFNGELSEEELLEVERLANEAVFADLPVQISYPSREELKTLDYRSKIEIEGQVRLVEIPGVDICACCAPHVTHTGEIGMIKFIACDRHRGGCRVTMLAGIRALKDYQEKQTQVTAVSVALSAKPEKIGEAVLRLKEQQEATRFQLNRMQAIYLEQKLDSISKEDTFALLFEEDLDNVAVRNFVNSAVERFEGICAAFVGTDEKGYRYILGSKIKDVRELAKELNTRFAGKGGGKPEMVQGSLNGTEAGIRSAIGDFL</sequence>
<dbReference type="PANTHER" id="PTHR43462:SF1">
    <property type="entry name" value="ALANYL-TRNA EDITING PROTEIN AARSD1"/>
    <property type="match status" value="1"/>
</dbReference>
<feature type="domain" description="Alanyl-transfer RNA synthetases family profile" evidence="5">
    <location>
        <begin position="1"/>
        <end position="237"/>
    </location>
</feature>
<dbReference type="Pfam" id="PF02272">
    <property type="entry name" value="DHHA1"/>
    <property type="match status" value="1"/>
</dbReference>
<accession>A0AAE3A8D3</accession>
<dbReference type="Pfam" id="PF07973">
    <property type="entry name" value="tRNA_SAD"/>
    <property type="match status" value="1"/>
</dbReference>
<organism evidence="6 7">
    <name type="scientific">Hominiventricola filiformis</name>
    <dbReference type="NCBI Taxonomy" id="2885352"/>
    <lineage>
        <taxon>Bacteria</taxon>
        <taxon>Bacillati</taxon>
        <taxon>Bacillota</taxon>
        <taxon>Clostridia</taxon>
        <taxon>Lachnospirales</taxon>
        <taxon>Lachnospiraceae</taxon>
        <taxon>Hominiventricola</taxon>
    </lineage>
</organism>
<dbReference type="InterPro" id="IPR018164">
    <property type="entry name" value="Ala-tRNA-synth_IIc_N"/>
</dbReference>
<dbReference type="SUPFAM" id="SSF55186">
    <property type="entry name" value="ThrRS/AlaRS common domain"/>
    <property type="match status" value="1"/>
</dbReference>
<dbReference type="InterPro" id="IPR051335">
    <property type="entry name" value="Alanyl-tRNA_Editing_Enzymes"/>
</dbReference>
<comment type="caution">
    <text evidence="6">The sequence shown here is derived from an EMBL/GenBank/DDBJ whole genome shotgun (WGS) entry which is preliminary data.</text>
</comment>
<comment type="subcellular location">
    <subcellularLocation>
        <location evidence="2">Cytoplasm</location>
    </subcellularLocation>
</comment>
<dbReference type="InterPro" id="IPR018163">
    <property type="entry name" value="Thr/Ala-tRNA-synth_IIc_edit"/>
</dbReference>
<dbReference type="Proteomes" id="UP001198220">
    <property type="component" value="Unassembled WGS sequence"/>
</dbReference>
<dbReference type="PANTHER" id="PTHR43462">
    <property type="entry name" value="ALANYL-TRNA EDITING PROTEIN"/>
    <property type="match status" value="1"/>
</dbReference>
<dbReference type="Gene3D" id="2.40.30.130">
    <property type="match status" value="1"/>
</dbReference>
<dbReference type="GO" id="GO:0004813">
    <property type="term" value="F:alanine-tRNA ligase activity"/>
    <property type="evidence" value="ECO:0007669"/>
    <property type="project" value="InterPro"/>
</dbReference>